<protein>
    <recommendedName>
        <fullName evidence="9">Organic solute transporter subunit alpha</fullName>
    </recommendedName>
</protein>
<proteinExistence type="predicted"/>
<feature type="transmembrane region" description="Helical" evidence="6">
    <location>
        <begin position="151"/>
        <end position="175"/>
    </location>
</feature>
<sequence length="356" mass="39043">MAENCSNISPSSEVHFQELSLAEKVGIGIATAVCIVVIVMFVEQAHFVIRKCHPEIRIKTLWLVGIYPMFALAALLAVFVPRAALLCDLASSIYLAVCLFHFTSLIILYSGGIPELLHKAESTGFSLRTPPCCCCCFCCPVIKATWPNLRILRVMVFQTSFLQPFISFITLVLWLDDKYVKGKLEAGQAFIYLSIVDAVSTLTAMYGLIVLFSTSQAFLKKQSILQKFWVLQLVLFIHTLQGLIFDTFAMFGLPPCRGKLSSIVRSNAIQHMVVVCEMLVLAVLARCLYRRPHSFHTTEEKDGHPHPIHNGIAEGGGGEGELQAGVVTSEAKLSDVVGSYPAPKSGTGNPGFDSIN</sequence>
<evidence type="ECO:0000256" key="5">
    <source>
        <dbReference type="SAM" id="MobiDB-lite"/>
    </source>
</evidence>
<dbReference type="EMBL" id="JBAMIC010000011">
    <property type="protein sequence ID" value="KAK7100892.1"/>
    <property type="molecule type" value="Genomic_DNA"/>
</dbReference>
<evidence type="ECO:0000256" key="4">
    <source>
        <dbReference type="ARBA" id="ARBA00023136"/>
    </source>
</evidence>
<dbReference type="AlphaFoldDB" id="A0AAN9GAF0"/>
<evidence type="ECO:0000313" key="8">
    <source>
        <dbReference type="Proteomes" id="UP001374579"/>
    </source>
</evidence>
<reference evidence="7 8" key="1">
    <citation type="submission" date="2024-02" db="EMBL/GenBank/DDBJ databases">
        <title>Chromosome-scale genome assembly of the rough periwinkle Littorina saxatilis.</title>
        <authorList>
            <person name="De Jode A."/>
            <person name="Faria R."/>
            <person name="Formenti G."/>
            <person name="Sims Y."/>
            <person name="Smith T.P."/>
            <person name="Tracey A."/>
            <person name="Wood J.M.D."/>
            <person name="Zagrodzka Z.B."/>
            <person name="Johannesson K."/>
            <person name="Butlin R.K."/>
            <person name="Leder E.H."/>
        </authorList>
    </citation>
    <scope>NUCLEOTIDE SEQUENCE [LARGE SCALE GENOMIC DNA]</scope>
    <source>
        <strain evidence="7">Snail1</strain>
        <tissue evidence="7">Muscle</tissue>
    </source>
</reference>
<comment type="caution">
    <text evidence="7">The sequence shown here is derived from an EMBL/GenBank/DDBJ whole genome shotgun (WGS) entry which is preliminary data.</text>
</comment>
<feature type="region of interest" description="Disordered" evidence="5">
    <location>
        <begin position="296"/>
        <end position="321"/>
    </location>
</feature>
<gene>
    <name evidence="7" type="ORF">V1264_023758</name>
</gene>
<comment type="subcellular location">
    <subcellularLocation>
        <location evidence="1">Membrane</location>
        <topology evidence="1">Multi-pass membrane protein</topology>
    </subcellularLocation>
</comment>
<evidence type="ECO:0000256" key="2">
    <source>
        <dbReference type="ARBA" id="ARBA00022692"/>
    </source>
</evidence>
<dbReference type="PANTHER" id="PTHR23423">
    <property type="entry name" value="ORGANIC SOLUTE TRANSPORTER-RELATED"/>
    <property type="match status" value="1"/>
</dbReference>
<evidence type="ECO:0008006" key="9">
    <source>
        <dbReference type="Google" id="ProtNLM"/>
    </source>
</evidence>
<dbReference type="Proteomes" id="UP001374579">
    <property type="component" value="Unassembled WGS sequence"/>
</dbReference>
<organism evidence="7 8">
    <name type="scientific">Littorina saxatilis</name>
    <dbReference type="NCBI Taxonomy" id="31220"/>
    <lineage>
        <taxon>Eukaryota</taxon>
        <taxon>Metazoa</taxon>
        <taxon>Spiralia</taxon>
        <taxon>Lophotrochozoa</taxon>
        <taxon>Mollusca</taxon>
        <taxon>Gastropoda</taxon>
        <taxon>Caenogastropoda</taxon>
        <taxon>Littorinimorpha</taxon>
        <taxon>Littorinoidea</taxon>
        <taxon>Littorinidae</taxon>
        <taxon>Littorina</taxon>
    </lineage>
</organism>
<evidence type="ECO:0000256" key="6">
    <source>
        <dbReference type="SAM" id="Phobius"/>
    </source>
</evidence>
<evidence type="ECO:0000256" key="3">
    <source>
        <dbReference type="ARBA" id="ARBA00022989"/>
    </source>
</evidence>
<evidence type="ECO:0000313" key="7">
    <source>
        <dbReference type="EMBL" id="KAK7100892.1"/>
    </source>
</evidence>
<evidence type="ECO:0000256" key="1">
    <source>
        <dbReference type="ARBA" id="ARBA00004141"/>
    </source>
</evidence>
<dbReference type="Pfam" id="PF03619">
    <property type="entry name" value="Solute_trans_a"/>
    <property type="match status" value="1"/>
</dbReference>
<feature type="transmembrane region" description="Helical" evidence="6">
    <location>
        <begin position="25"/>
        <end position="49"/>
    </location>
</feature>
<feature type="transmembrane region" description="Helical" evidence="6">
    <location>
        <begin position="190"/>
        <end position="212"/>
    </location>
</feature>
<keyword evidence="3 6" id="KW-1133">Transmembrane helix</keyword>
<accession>A0AAN9GAF0</accession>
<feature type="transmembrane region" description="Helical" evidence="6">
    <location>
        <begin position="61"/>
        <end position="80"/>
    </location>
</feature>
<keyword evidence="4 6" id="KW-0472">Membrane</keyword>
<dbReference type="GO" id="GO:0016020">
    <property type="term" value="C:membrane"/>
    <property type="evidence" value="ECO:0007669"/>
    <property type="project" value="UniProtKB-SubCell"/>
</dbReference>
<keyword evidence="8" id="KW-1185">Reference proteome</keyword>
<feature type="transmembrane region" description="Helical" evidence="6">
    <location>
        <begin position="268"/>
        <end position="289"/>
    </location>
</feature>
<name>A0AAN9GAF0_9CAEN</name>
<dbReference type="SMART" id="SM01417">
    <property type="entry name" value="Solute_trans_a"/>
    <property type="match status" value="1"/>
</dbReference>
<dbReference type="InterPro" id="IPR005178">
    <property type="entry name" value="Ostalpha/TMEM184C"/>
</dbReference>
<feature type="compositionally biased region" description="Basic and acidic residues" evidence="5">
    <location>
        <begin position="296"/>
        <end position="305"/>
    </location>
</feature>
<feature type="transmembrane region" description="Helical" evidence="6">
    <location>
        <begin position="233"/>
        <end position="253"/>
    </location>
</feature>
<feature type="transmembrane region" description="Helical" evidence="6">
    <location>
        <begin position="92"/>
        <end position="109"/>
    </location>
</feature>
<keyword evidence="2 6" id="KW-0812">Transmembrane</keyword>